<organism evidence="4 5">
    <name type="scientific">Steinernema glaseri</name>
    <dbReference type="NCBI Taxonomy" id="37863"/>
    <lineage>
        <taxon>Eukaryota</taxon>
        <taxon>Metazoa</taxon>
        <taxon>Ecdysozoa</taxon>
        <taxon>Nematoda</taxon>
        <taxon>Chromadorea</taxon>
        <taxon>Rhabditida</taxon>
        <taxon>Tylenchina</taxon>
        <taxon>Panagrolaimomorpha</taxon>
        <taxon>Strongyloidoidea</taxon>
        <taxon>Steinernematidae</taxon>
        <taxon>Steinernema</taxon>
    </lineage>
</organism>
<evidence type="ECO:0000259" key="2">
    <source>
        <dbReference type="Pfam" id="PF05603"/>
    </source>
</evidence>
<dbReference type="Proteomes" id="UP000095287">
    <property type="component" value="Unplaced"/>
</dbReference>
<reference evidence="5" key="1">
    <citation type="submission" date="2016-11" db="UniProtKB">
        <authorList>
            <consortium name="WormBaseParasite"/>
        </authorList>
    </citation>
    <scope>IDENTIFICATION</scope>
</reference>
<sequence>MSLSSLSFAGLPQIHSSRRIALFQDDLLADRWVLRPALREGRCSMMSEGPVFGVIAAGRAVQTDCTRVSATEFLFELPEASSINHIVVFLTGAVPLPIELGASVYARWPQLDGGDGHGDWHFLGGLTNSKPSAMFRFGQVNHQGASVGNSMFISGSATAGSVLIGIQIISIADLERTVSDLDTAPRKESTMSQFTSKMLTNLFNHMQSYAVNMPNPNTPSTSVEVVPIRVVEEWFNKFQQRLKLNPEFWRYC</sequence>
<keyword evidence="4" id="KW-1185">Reference proteome</keyword>
<dbReference type="InterPro" id="IPR048364">
    <property type="entry name" value="Hikeshi-like_C"/>
</dbReference>
<evidence type="ECO:0000256" key="1">
    <source>
        <dbReference type="ARBA" id="ARBA00006623"/>
    </source>
</evidence>
<dbReference type="Pfam" id="PF05603">
    <property type="entry name" value="Hikeshi-like_N"/>
    <property type="match status" value="1"/>
</dbReference>
<comment type="similarity">
    <text evidence="1">Belongs to the OPI10 family.</text>
</comment>
<dbReference type="InterPro" id="IPR008493">
    <property type="entry name" value="Hikeshi-like_N"/>
</dbReference>
<dbReference type="AlphaFoldDB" id="A0A1I7Y9I6"/>
<dbReference type="PANTHER" id="PTHR12925:SF0">
    <property type="entry name" value="PROTEIN HIKESHI"/>
    <property type="match status" value="1"/>
</dbReference>
<dbReference type="WBParaSite" id="L893_g14120.t1">
    <property type="protein sequence ID" value="L893_g14120.t1"/>
    <property type="gene ID" value="L893_g14120"/>
</dbReference>
<dbReference type="GO" id="GO:0005829">
    <property type="term" value="C:cytosol"/>
    <property type="evidence" value="ECO:0007669"/>
    <property type="project" value="TreeGrafter"/>
</dbReference>
<evidence type="ECO:0000313" key="5">
    <source>
        <dbReference type="WBParaSite" id="L893_g14120.t1"/>
    </source>
</evidence>
<evidence type="ECO:0000259" key="3">
    <source>
        <dbReference type="Pfam" id="PF21057"/>
    </source>
</evidence>
<dbReference type="GO" id="GO:0061608">
    <property type="term" value="F:nuclear import signal receptor activity"/>
    <property type="evidence" value="ECO:0007669"/>
    <property type="project" value="TreeGrafter"/>
</dbReference>
<dbReference type="GO" id="GO:0030544">
    <property type="term" value="F:Hsp70 protein binding"/>
    <property type="evidence" value="ECO:0007669"/>
    <property type="project" value="TreeGrafter"/>
</dbReference>
<feature type="domain" description="Hikeshi-like N-terminal" evidence="2">
    <location>
        <begin position="55"/>
        <end position="182"/>
    </location>
</feature>
<name>A0A1I7Y9I6_9BILA</name>
<evidence type="ECO:0000313" key="4">
    <source>
        <dbReference type="Proteomes" id="UP000095287"/>
    </source>
</evidence>
<dbReference type="GO" id="GO:0006606">
    <property type="term" value="P:protein import into nucleus"/>
    <property type="evidence" value="ECO:0007669"/>
    <property type="project" value="TreeGrafter"/>
</dbReference>
<feature type="domain" description="Hikeshi-like C-terminal" evidence="3">
    <location>
        <begin position="190"/>
        <end position="250"/>
    </location>
</feature>
<proteinExistence type="inferred from homology"/>
<dbReference type="PANTHER" id="PTHR12925">
    <property type="entry name" value="HIKESHI FAMILY MEMBER"/>
    <property type="match status" value="1"/>
</dbReference>
<accession>A0A1I7Y9I6</accession>
<dbReference type="Pfam" id="PF21057">
    <property type="entry name" value="Hikeshi-like_C"/>
    <property type="match status" value="1"/>
</dbReference>
<dbReference type="InterPro" id="IPR031318">
    <property type="entry name" value="OPI10"/>
</dbReference>
<dbReference type="GO" id="GO:0005634">
    <property type="term" value="C:nucleus"/>
    <property type="evidence" value="ECO:0007669"/>
    <property type="project" value="TreeGrafter"/>
</dbReference>
<protein>
    <submittedName>
        <fullName evidence="5">DUF775 domain-containing protein</fullName>
    </submittedName>
</protein>